<proteinExistence type="predicted"/>
<evidence type="ECO:0000313" key="2">
    <source>
        <dbReference type="EMBL" id="EOD23817.1"/>
    </source>
</evidence>
<name>R1CMH8_EMIHU</name>
<evidence type="ECO:0000256" key="1">
    <source>
        <dbReference type="SAM" id="Phobius"/>
    </source>
</evidence>
<dbReference type="HOGENOM" id="CLU_1109437_0_0_1"/>
<protein>
    <submittedName>
        <fullName evidence="2">Uncharacterized protein</fullName>
    </submittedName>
</protein>
<dbReference type="EMBL" id="KB865522">
    <property type="protein sequence ID" value="EOD23817.1"/>
    <property type="molecule type" value="Genomic_DNA"/>
</dbReference>
<organism evidence="2">
    <name type="scientific">Emiliania huxleyi</name>
    <name type="common">Coccolithophore</name>
    <name type="synonym">Pontosphaera huxleyi</name>
    <dbReference type="NCBI Taxonomy" id="2903"/>
    <lineage>
        <taxon>Eukaryota</taxon>
        <taxon>Haptista</taxon>
        <taxon>Haptophyta</taxon>
        <taxon>Prymnesiophyceae</taxon>
        <taxon>Isochrysidales</taxon>
        <taxon>Noelaerhabdaceae</taxon>
        <taxon>Emiliania</taxon>
    </lineage>
</organism>
<sequence length="251" mass="25131">GGSGGCGGAGSGSDGGGGAGGCLRAGGRGTRRDAGAFVQRAAAVAAAVAAATAAAVASAVAAASAAAIGRRRRTRPRRCHEVLSHQRSRSRRCRRHCAGEAAGNGATRGAGGGGGGLALAPLQPQHHRLQGRVRAASLWPLRGASQGGRQGCLPRHLRHGGGGGGGVCAVGRTCPARTLHADHAPPGQLRCKAQRARAGGSGSHGTGDADLTDHACRPLRGLGRRPHVQLAGHRFARGAHSRPCWRRARGR</sequence>
<dbReference type="GeneID" id="17269361"/>
<dbReference type="AlphaFoldDB" id="R1CMH8"/>
<reference evidence="2" key="1">
    <citation type="submission" date="2012-07" db="EMBL/GenBank/DDBJ databases">
        <title>Genome variability drives Emilianias global distribution.</title>
        <authorList>
            <consortium name="DOE Joint Genome Institute"/>
            <person name="Read B."/>
            <person name="Kegel J."/>
            <person name="Klute M."/>
            <person name="Kuo A."/>
            <person name="Lefebvre S.C."/>
            <person name="Maumus F."/>
            <person name="Mayer C."/>
            <person name="Miller J."/>
            <person name="Allen A."/>
            <person name="Bidle K."/>
            <person name="Borodovsky M."/>
            <person name="Bowler C."/>
            <person name="Brownlee C."/>
            <person name="Claverie J.-M."/>
            <person name="Cock M."/>
            <person name="De Vargas C."/>
            <person name="Elias M."/>
            <person name="Frickenhaus S."/>
            <person name="Gladyshev V.N."/>
            <person name="Gonzalez K."/>
            <person name="Guda C."/>
            <person name="Hadaegh A."/>
            <person name="Herman E."/>
            <person name="Iglesias-Rodriguez D."/>
            <person name="Jones B."/>
            <person name="Lawson T."/>
            <person name="Leese F."/>
            <person name="Lin Y.-C."/>
            <person name="Lindquist E."/>
            <person name="Lobanov A."/>
            <person name="Lucas S."/>
            <person name="Malik S.-H.B."/>
            <person name="Marsh M.E."/>
            <person name="Mock T."/>
            <person name="Monier A."/>
            <person name="Moreau H."/>
            <person name="Mueller-Roeber B."/>
            <person name="Napier J."/>
            <person name="Ogata H."/>
            <person name="Parker M."/>
            <person name="Probert I."/>
            <person name="Quesneville H."/>
            <person name="Raines C."/>
            <person name="Rensing S."/>
            <person name="Riano-Pachon D.M."/>
            <person name="Richier S."/>
            <person name="Rokitta S."/>
            <person name="Salamov A."/>
            <person name="Sarno A.F."/>
            <person name="Schmutz J."/>
            <person name="Schroeder D."/>
            <person name="Shiraiwa Y."/>
            <person name="Soanes D.M."/>
            <person name="Valentin K."/>
            <person name="Van Der Giezen M."/>
            <person name="Van Der Peer Y."/>
            <person name="Vardi A."/>
            <person name="Verret F."/>
            <person name="Von Dassow P."/>
            <person name="Wheeler G."/>
            <person name="Williams B."/>
            <person name="Wilson W."/>
            <person name="Wolfe G."/>
            <person name="Wurch L.L."/>
            <person name="Young J."/>
            <person name="Dacks J.B."/>
            <person name="Delwiche C.F."/>
            <person name="Dyhrman S."/>
            <person name="Glockner G."/>
            <person name="John U."/>
            <person name="Richards T."/>
            <person name="Worden A.Z."/>
            <person name="Zhang X."/>
            <person name="Grigoriev I.V."/>
        </authorList>
    </citation>
    <scope>NUCLEOTIDE SEQUENCE</scope>
    <source>
        <strain evidence="2">CCMP1516</strain>
    </source>
</reference>
<gene>
    <name evidence="2" type="ORF">EMIHUDRAFT_443955</name>
</gene>
<keyword evidence="1" id="KW-0812">Transmembrane</keyword>
<keyword evidence="1" id="KW-1133">Transmembrane helix</keyword>
<accession>R1CMH8</accession>
<dbReference type="RefSeq" id="XP_005776246.1">
    <property type="nucleotide sequence ID" value="XM_005776189.1"/>
</dbReference>
<keyword evidence="1" id="KW-0472">Membrane</keyword>
<feature type="non-terminal residue" evidence="2">
    <location>
        <position position="1"/>
    </location>
</feature>
<dbReference type="KEGG" id="ehx:EMIHUDRAFT_443955"/>
<feature type="transmembrane region" description="Helical" evidence="1">
    <location>
        <begin position="41"/>
        <end position="68"/>
    </location>
</feature>